<dbReference type="SMART" id="SM00283">
    <property type="entry name" value="MA"/>
    <property type="match status" value="1"/>
</dbReference>
<dbReference type="PANTHER" id="PTHR32089:SF112">
    <property type="entry name" value="LYSOZYME-LIKE PROTEIN-RELATED"/>
    <property type="match status" value="1"/>
</dbReference>
<dbReference type="Pfam" id="PF00672">
    <property type="entry name" value="HAMP"/>
    <property type="match status" value="1"/>
</dbReference>
<dbReference type="InterPro" id="IPR004090">
    <property type="entry name" value="Chemotax_Me-accpt_rcpt"/>
</dbReference>
<dbReference type="Gene3D" id="1.10.287.950">
    <property type="entry name" value="Methyl-accepting chemotaxis protein"/>
    <property type="match status" value="1"/>
</dbReference>
<evidence type="ECO:0000256" key="7">
    <source>
        <dbReference type="SAM" id="Phobius"/>
    </source>
</evidence>
<dbReference type="EMBL" id="JBEPSB010000005">
    <property type="protein sequence ID" value="MET4560451.1"/>
    <property type="molecule type" value="Genomic_DNA"/>
</dbReference>
<dbReference type="PROSITE" id="PS50885">
    <property type="entry name" value="HAMP"/>
    <property type="match status" value="1"/>
</dbReference>
<feature type="domain" description="Methyl-accepting transducer" evidence="8">
    <location>
        <begin position="276"/>
        <end position="512"/>
    </location>
</feature>
<gene>
    <name evidence="10" type="ORF">ABIA69_001595</name>
</gene>
<dbReference type="SUPFAM" id="SSF58104">
    <property type="entry name" value="Methyl-accepting chemotaxis protein (MCP) signaling domain"/>
    <property type="match status" value="1"/>
</dbReference>
<evidence type="ECO:0000256" key="5">
    <source>
        <dbReference type="ARBA" id="ARBA00029447"/>
    </source>
</evidence>
<dbReference type="PRINTS" id="PR00260">
    <property type="entry name" value="CHEMTRNSDUCR"/>
</dbReference>
<dbReference type="RefSeq" id="WP_354471470.1">
    <property type="nucleotide sequence ID" value="NZ_JBEPSB010000005.1"/>
</dbReference>
<evidence type="ECO:0000256" key="3">
    <source>
        <dbReference type="ARBA" id="ARBA00023136"/>
    </source>
</evidence>
<evidence type="ECO:0000259" key="8">
    <source>
        <dbReference type="PROSITE" id="PS50111"/>
    </source>
</evidence>
<evidence type="ECO:0000256" key="6">
    <source>
        <dbReference type="PROSITE-ProRule" id="PRU00284"/>
    </source>
</evidence>
<evidence type="ECO:0000256" key="2">
    <source>
        <dbReference type="ARBA" id="ARBA00022475"/>
    </source>
</evidence>
<evidence type="ECO:0000256" key="4">
    <source>
        <dbReference type="ARBA" id="ARBA00023224"/>
    </source>
</evidence>
<proteinExistence type="inferred from homology"/>
<evidence type="ECO:0000313" key="11">
    <source>
        <dbReference type="Proteomes" id="UP001549363"/>
    </source>
</evidence>
<organism evidence="10 11">
    <name type="scientific">Lysinibacillus parviboronicapiens</name>
    <dbReference type="NCBI Taxonomy" id="436516"/>
    <lineage>
        <taxon>Bacteria</taxon>
        <taxon>Bacillati</taxon>
        <taxon>Bacillota</taxon>
        <taxon>Bacilli</taxon>
        <taxon>Bacillales</taxon>
        <taxon>Bacillaceae</taxon>
        <taxon>Lysinibacillus</taxon>
    </lineage>
</organism>
<keyword evidence="7" id="KW-1133">Transmembrane helix</keyword>
<feature type="domain" description="HAMP" evidence="9">
    <location>
        <begin position="204"/>
        <end position="257"/>
    </location>
</feature>
<dbReference type="InterPro" id="IPR003660">
    <property type="entry name" value="HAMP_dom"/>
</dbReference>
<protein>
    <submittedName>
        <fullName evidence="10">Methyl-accepting chemotaxis protein</fullName>
    </submittedName>
</protein>
<keyword evidence="4 6" id="KW-0807">Transducer</keyword>
<dbReference type="SMART" id="SM00304">
    <property type="entry name" value="HAMP"/>
    <property type="match status" value="1"/>
</dbReference>
<dbReference type="Proteomes" id="UP001549363">
    <property type="component" value="Unassembled WGS sequence"/>
</dbReference>
<accession>A0ABV2PI67</accession>
<evidence type="ECO:0000313" key="10">
    <source>
        <dbReference type="EMBL" id="MET4560451.1"/>
    </source>
</evidence>
<comment type="caution">
    <text evidence="10">The sequence shown here is derived from an EMBL/GenBank/DDBJ whole genome shotgun (WGS) entry which is preliminary data.</text>
</comment>
<keyword evidence="7" id="KW-0812">Transmembrane</keyword>
<keyword evidence="11" id="KW-1185">Reference proteome</keyword>
<feature type="transmembrane region" description="Helical" evidence="7">
    <location>
        <begin position="183"/>
        <end position="203"/>
    </location>
</feature>
<keyword evidence="2" id="KW-1003">Cell membrane</keyword>
<dbReference type="Pfam" id="PF00015">
    <property type="entry name" value="MCPsignal"/>
    <property type="match status" value="1"/>
</dbReference>
<name>A0ABV2PI67_9BACI</name>
<reference evidence="10 11" key="1">
    <citation type="submission" date="2024-06" db="EMBL/GenBank/DDBJ databases">
        <title>Sorghum-associated microbial communities from plants grown in Nebraska, USA.</title>
        <authorList>
            <person name="Schachtman D."/>
        </authorList>
    </citation>
    <scope>NUCLEOTIDE SEQUENCE [LARGE SCALE GENOMIC DNA]</scope>
    <source>
        <strain evidence="10 11">736</strain>
    </source>
</reference>
<evidence type="ECO:0000259" key="9">
    <source>
        <dbReference type="PROSITE" id="PS50885"/>
    </source>
</evidence>
<comment type="subcellular location">
    <subcellularLocation>
        <location evidence="1">Cell membrane</location>
    </subcellularLocation>
</comment>
<evidence type="ECO:0000256" key="1">
    <source>
        <dbReference type="ARBA" id="ARBA00004236"/>
    </source>
</evidence>
<dbReference type="Gene3D" id="1.10.8.500">
    <property type="entry name" value="HAMP domain in histidine kinase"/>
    <property type="match status" value="1"/>
</dbReference>
<comment type="similarity">
    <text evidence="5">Belongs to the methyl-accepting chemotaxis (MCP) protein family.</text>
</comment>
<dbReference type="InterPro" id="IPR004089">
    <property type="entry name" value="MCPsignal_dom"/>
</dbReference>
<dbReference type="CDD" id="cd11386">
    <property type="entry name" value="MCP_signal"/>
    <property type="match status" value="1"/>
</dbReference>
<sequence length="562" mass="61737">MTIKLRSILSFSLIVLLVLILGIFQQQNSKSQLEQIQLIKEKTLQATLLADEMKLSVVQVQQYLTDISATRAQNNLDDGFEQAEKYSQIFYKDLEQLKNIHPQHKEKLEDIKVTFDEYYSSGREMATSYIQGGPEQGNQIMLEFDSTSIEINEKVEILQQESILETQTALDSVEALIDYNKKWFLWIFGIIVGICIAVGFILVRSIVVPVNRLAVAAEVIAKGDLSQKDVEVRTKDEIRDLANSFNLMKSNLHRLIHSMTANVEHTTSVAEELAASTDEISQSSSDIAKLVEKMATSDSQAAATGHESSSAMDETAHGVQRIAEATQILHSKAMDTQSIANEGEKTLHITENQMTIIQQSSQDTSERIKKLSAQSTEIVSITKVITDITEQTNLLALNAAIEAARAGEHGKGFAVVADEVRKLAEESKKSANQIVDLIALIQQDTVEVEKAVGVTVLNVDEGVTFIQNAQNAFDKILSAIEAMTSQIEDVSASTQQISASTEEVAASVNEMSSSANHAAKQSSLIASAIEEQVATIQEINTVAKSLSDEALSVKEEIIKFKF</sequence>
<dbReference type="PANTHER" id="PTHR32089">
    <property type="entry name" value="METHYL-ACCEPTING CHEMOTAXIS PROTEIN MCPB"/>
    <property type="match status" value="1"/>
</dbReference>
<dbReference type="PROSITE" id="PS50111">
    <property type="entry name" value="CHEMOTAXIS_TRANSDUC_2"/>
    <property type="match status" value="1"/>
</dbReference>
<keyword evidence="3 7" id="KW-0472">Membrane</keyword>
<dbReference type="CDD" id="cd06225">
    <property type="entry name" value="HAMP"/>
    <property type="match status" value="1"/>
</dbReference>